<comment type="caution">
    <text evidence="2">The sequence shown here is derived from an EMBL/GenBank/DDBJ whole genome shotgun (WGS) entry which is preliminary data.</text>
</comment>
<dbReference type="InterPro" id="IPR003148">
    <property type="entry name" value="RCK_N"/>
</dbReference>
<dbReference type="EMBL" id="BART01014924">
    <property type="protein sequence ID" value="GAG78542.1"/>
    <property type="molecule type" value="Genomic_DNA"/>
</dbReference>
<name>X1BBF5_9ZZZZ</name>
<proteinExistence type="predicted"/>
<feature type="non-terminal residue" evidence="2">
    <location>
        <position position="78"/>
    </location>
</feature>
<reference evidence="2" key="1">
    <citation type="journal article" date="2014" name="Front. Microbiol.">
        <title>High frequency of phylogenetically diverse reductive dehalogenase-homologous genes in deep subseafloor sedimentary metagenomes.</title>
        <authorList>
            <person name="Kawai M."/>
            <person name="Futagami T."/>
            <person name="Toyoda A."/>
            <person name="Takaki Y."/>
            <person name="Nishi S."/>
            <person name="Hori S."/>
            <person name="Arai W."/>
            <person name="Tsubouchi T."/>
            <person name="Morono Y."/>
            <person name="Uchiyama I."/>
            <person name="Ito T."/>
            <person name="Fujiyama A."/>
            <person name="Inagaki F."/>
            <person name="Takami H."/>
        </authorList>
    </citation>
    <scope>NUCLEOTIDE SEQUENCE</scope>
    <source>
        <strain evidence="2">Expedition CK06-06</strain>
    </source>
</reference>
<dbReference type="Gene3D" id="3.40.50.720">
    <property type="entry name" value="NAD(P)-binding Rossmann-like Domain"/>
    <property type="match status" value="1"/>
</dbReference>
<feature type="non-terminal residue" evidence="2">
    <location>
        <position position="1"/>
    </location>
</feature>
<dbReference type="GO" id="GO:0006813">
    <property type="term" value="P:potassium ion transport"/>
    <property type="evidence" value="ECO:0007669"/>
    <property type="project" value="InterPro"/>
</dbReference>
<protein>
    <recommendedName>
        <fullName evidence="1">RCK N-terminal domain-containing protein</fullName>
    </recommendedName>
</protein>
<feature type="domain" description="RCK N-terminal" evidence="1">
    <location>
        <begin position="26"/>
        <end position="78"/>
    </location>
</feature>
<dbReference type="AlphaFoldDB" id="X1BBF5"/>
<accession>X1BBF5</accession>
<dbReference type="InterPro" id="IPR036291">
    <property type="entry name" value="NAD(P)-bd_dom_sf"/>
</dbReference>
<dbReference type="Pfam" id="PF02254">
    <property type="entry name" value="TrkA_N"/>
    <property type="match status" value="1"/>
</dbReference>
<evidence type="ECO:0000313" key="2">
    <source>
        <dbReference type="EMBL" id="GAG78542.1"/>
    </source>
</evidence>
<sequence>YILIKKDYFSELNEVFNEKPLSVQNVLILGGSRIGIQTAAILTKLSINTKLIERDKEKCEKIAESLPHTLVINGDGTN</sequence>
<organism evidence="2">
    <name type="scientific">marine sediment metagenome</name>
    <dbReference type="NCBI Taxonomy" id="412755"/>
    <lineage>
        <taxon>unclassified sequences</taxon>
        <taxon>metagenomes</taxon>
        <taxon>ecological metagenomes</taxon>
    </lineage>
</organism>
<gene>
    <name evidence="2" type="ORF">S01H4_29321</name>
</gene>
<evidence type="ECO:0000259" key="1">
    <source>
        <dbReference type="Pfam" id="PF02254"/>
    </source>
</evidence>
<dbReference type="SUPFAM" id="SSF51735">
    <property type="entry name" value="NAD(P)-binding Rossmann-fold domains"/>
    <property type="match status" value="1"/>
</dbReference>